<feature type="active site" description="Proton acceptor" evidence="10">
    <location>
        <position position="97"/>
    </location>
</feature>
<keyword evidence="3 10" id="KW-0479">Metal-binding</keyword>
<dbReference type="PANTHER" id="PTHR11067">
    <property type="entry name" value="INOSINE TRIPHOSPHATE PYROPHOSPHATASE/HAM1 PROTEIN"/>
    <property type="match status" value="1"/>
</dbReference>
<feature type="binding site" evidence="10">
    <location>
        <begin position="180"/>
        <end position="183"/>
    </location>
    <ligand>
        <name>substrate</name>
    </ligand>
</feature>
<dbReference type="GO" id="GO:0035870">
    <property type="term" value="F:dITP diphosphatase activity"/>
    <property type="evidence" value="ECO:0007669"/>
    <property type="project" value="UniProtKB-UniRule"/>
</dbReference>
<evidence type="ECO:0000256" key="1">
    <source>
        <dbReference type="ARBA" id="ARBA00008023"/>
    </source>
</evidence>
<keyword evidence="6 10" id="KW-0460">Magnesium</keyword>
<evidence type="ECO:0000256" key="10">
    <source>
        <dbReference type="HAMAP-Rule" id="MF_01405"/>
    </source>
</evidence>
<dbReference type="SUPFAM" id="SSF52972">
    <property type="entry name" value="ITPase-like"/>
    <property type="match status" value="1"/>
</dbReference>
<keyword evidence="4 10" id="KW-0547">Nucleotide-binding</keyword>
<protein>
    <recommendedName>
        <fullName evidence="10">dITP/XTP pyrophosphatase</fullName>
        <ecNumber evidence="10">3.6.1.66</ecNumber>
    </recommendedName>
    <alternativeName>
        <fullName evidence="10">Non-canonical purine NTP pyrophosphatase</fullName>
    </alternativeName>
    <alternativeName>
        <fullName evidence="10">Non-standard purine NTP pyrophosphatase</fullName>
    </alternativeName>
    <alternativeName>
        <fullName evidence="10">Nucleoside-triphosphate diphosphatase</fullName>
    </alternativeName>
    <alternativeName>
        <fullName evidence="10">Nucleoside-triphosphate pyrophosphatase</fullName>
        <shortName evidence="10">NTPase</shortName>
    </alternativeName>
</protein>
<dbReference type="InterPro" id="IPR020922">
    <property type="entry name" value="dITP/XTP_pyrophosphatase"/>
</dbReference>
<sequence length="225" mass="23216">MSGRADVPVEGGAGASGREGPAGNGARRVVLATRNAGKITELRRILAGASVPVEIVGLEEFPEIGDVAETGLTFAENALLKAHTVARLSGLPAVADDSGLCVDALNGMPGIFSARWSGTHGDDKANLDLLLAQVSDVPGEHRGAHFACAAALAWPSGEERVVEGALRGVIIDAPRGTGGFGYDPIFVPEGETRTTAELSPEEKDAISHRGRAFRALAPIMAETFA</sequence>
<gene>
    <name evidence="13" type="ORF">Pta02_32210</name>
</gene>
<evidence type="ECO:0000256" key="3">
    <source>
        <dbReference type="ARBA" id="ARBA00022723"/>
    </source>
</evidence>
<feature type="binding site" evidence="10">
    <location>
        <begin position="208"/>
        <end position="209"/>
    </location>
    <ligand>
        <name>substrate</name>
    </ligand>
</feature>
<dbReference type="GO" id="GO:0000166">
    <property type="term" value="F:nucleotide binding"/>
    <property type="evidence" value="ECO:0007669"/>
    <property type="project" value="UniProtKB-KW"/>
</dbReference>
<proteinExistence type="inferred from homology"/>
<dbReference type="NCBIfam" id="NF011397">
    <property type="entry name" value="PRK14822.1"/>
    <property type="match status" value="1"/>
</dbReference>
<dbReference type="Pfam" id="PF01725">
    <property type="entry name" value="Ham1p_like"/>
    <property type="match status" value="1"/>
</dbReference>
<keyword evidence="14" id="KW-1185">Reference proteome</keyword>
<feature type="binding site" evidence="10">
    <location>
        <position position="203"/>
    </location>
    <ligand>
        <name>substrate</name>
    </ligand>
</feature>
<feature type="binding site" evidence="10">
    <location>
        <position position="97"/>
    </location>
    <ligand>
        <name>Mg(2+)</name>
        <dbReference type="ChEBI" id="CHEBI:18420"/>
    </ligand>
</feature>
<dbReference type="GO" id="GO:0005829">
    <property type="term" value="C:cytosol"/>
    <property type="evidence" value="ECO:0007669"/>
    <property type="project" value="TreeGrafter"/>
</dbReference>
<feature type="region of interest" description="Disordered" evidence="12">
    <location>
        <begin position="1"/>
        <end position="26"/>
    </location>
</feature>
<evidence type="ECO:0000256" key="4">
    <source>
        <dbReference type="ARBA" id="ARBA00022741"/>
    </source>
</evidence>
<keyword evidence="5 10" id="KW-0378">Hydrolase</keyword>
<organism evidence="13 14">
    <name type="scientific">Planobispora takensis</name>
    <dbReference type="NCBI Taxonomy" id="1367882"/>
    <lineage>
        <taxon>Bacteria</taxon>
        <taxon>Bacillati</taxon>
        <taxon>Actinomycetota</taxon>
        <taxon>Actinomycetes</taxon>
        <taxon>Streptosporangiales</taxon>
        <taxon>Streptosporangiaceae</taxon>
        <taxon>Planobispora</taxon>
    </lineage>
</organism>
<evidence type="ECO:0000313" key="13">
    <source>
        <dbReference type="EMBL" id="GII01213.1"/>
    </source>
</evidence>
<dbReference type="FunFam" id="3.90.950.10:FF:000001">
    <property type="entry name" value="dITP/XTP pyrophosphatase"/>
    <property type="match status" value="1"/>
</dbReference>
<dbReference type="NCBIfam" id="TIGR00042">
    <property type="entry name" value="RdgB/HAM1 family non-canonical purine NTP pyrophosphatase"/>
    <property type="match status" value="1"/>
</dbReference>
<comment type="function">
    <text evidence="10">Pyrophosphatase that catalyzes the hydrolysis of nucleoside triphosphates to their monophosphate derivatives, with a high preference for the non-canonical purine nucleotides XTP (xanthosine triphosphate), dITP (deoxyinosine triphosphate) and ITP. Seems to function as a house-cleaning enzyme that removes non-canonical purine nucleotides from the nucleotide pool, thus preventing their incorporation into DNA/RNA and avoiding chromosomal lesions.</text>
</comment>
<evidence type="ECO:0000256" key="8">
    <source>
        <dbReference type="ARBA" id="ARBA00051875"/>
    </source>
</evidence>
<evidence type="ECO:0000313" key="14">
    <source>
        <dbReference type="Proteomes" id="UP000634476"/>
    </source>
</evidence>
<comment type="catalytic activity">
    <reaction evidence="8 10">
        <text>dITP + H2O = dIMP + diphosphate + H(+)</text>
        <dbReference type="Rhea" id="RHEA:28342"/>
        <dbReference type="ChEBI" id="CHEBI:15377"/>
        <dbReference type="ChEBI" id="CHEBI:15378"/>
        <dbReference type="ChEBI" id="CHEBI:33019"/>
        <dbReference type="ChEBI" id="CHEBI:61194"/>
        <dbReference type="ChEBI" id="CHEBI:61382"/>
        <dbReference type="EC" id="3.6.1.66"/>
    </reaction>
</comment>
<feature type="binding site" evidence="10">
    <location>
        <begin position="33"/>
        <end position="38"/>
    </location>
    <ligand>
        <name>substrate</name>
    </ligand>
</feature>
<dbReference type="Proteomes" id="UP000634476">
    <property type="component" value="Unassembled WGS sequence"/>
</dbReference>
<comment type="caution">
    <text evidence="13">The sequence shown here is derived from an EMBL/GenBank/DDBJ whole genome shotgun (WGS) entry which is preliminary data.</text>
</comment>
<dbReference type="EC" id="3.6.1.66" evidence="10"/>
<dbReference type="EMBL" id="BOOK01000021">
    <property type="protein sequence ID" value="GII01213.1"/>
    <property type="molecule type" value="Genomic_DNA"/>
</dbReference>
<dbReference type="CDD" id="cd00515">
    <property type="entry name" value="HAM1"/>
    <property type="match status" value="1"/>
</dbReference>
<evidence type="ECO:0000256" key="7">
    <source>
        <dbReference type="ARBA" id="ARBA00023080"/>
    </source>
</evidence>
<dbReference type="Gene3D" id="3.90.950.10">
    <property type="match status" value="1"/>
</dbReference>
<dbReference type="GO" id="GO:0046872">
    <property type="term" value="F:metal ion binding"/>
    <property type="evidence" value="ECO:0007669"/>
    <property type="project" value="UniProtKB-KW"/>
</dbReference>
<dbReference type="InterPro" id="IPR002637">
    <property type="entry name" value="RdgB/HAM1"/>
</dbReference>
<comment type="catalytic activity">
    <reaction evidence="9 10">
        <text>XTP + H2O = XMP + diphosphate + H(+)</text>
        <dbReference type="Rhea" id="RHEA:28610"/>
        <dbReference type="ChEBI" id="CHEBI:15377"/>
        <dbReference type="ChEBI" id="CHEBI:15378"/>
        <dbReference type="ChEBI" id="CHEBI:33019"/>
        <dbReference type="ChEBI" id="CHEBI:57464"/>
        <dbReference type="ChEBI" id="CHEBI:61314"/>
        <dbReference type="EC" id="3.6.1.66"/>
    </reaction>
</comment>
<evidence type="ECO:0000256" key="5">
    <source>
        <dbReference type="ARBA" id="ARBA00022801"/>
    </source>
</evidence>
<dbReference type="InterPro" id="IPR029001">
    <property type="entry name" value="ITPase-like_fam"/>
</dbReference>
<reference evidence="13" key="1">
    <citation type="submission" date="2021-01" db="EMBL/GenBank/DDBJ databases">
        <title>Whole genome shotgun sequence of Planobispora takensis NBRC 109077.</title>
        <authorList>
            <person name="Komaki H."/>
            <person name="Tamura T."/>
        </authorList>
    </citation>
    <scope>NUCLEOTIDE SEQUENCE</scope>
    <source>
        <strain evidence="13">NBRC 109077</strain>
    </source>
</reference>
<evidence type="ECO:0000256" key="9">
    <source>
        <dbReference type="ARBA" id="ARBA00052017"/>
    </source>
</evidence>
<dbReference type="HAMAP" id="MF_01405">
    <property type="entry name" value="Non_canon_purine_NTPase"/>
    <property type="match status" value="1"/>
</dbReference>
<dbReference type="GO" id="GO:0009146">
    <property type="term" value="P:purine nucleoside triphosphate catabolic process"/>
    <property type="evidence" value="ECO:0007669"/>
    <property type="project" value="UniProtKB-UniRule"/>
</dbReference>
<evidence type="ECO:0000256" key="12">
    <source>
        <dbReference type="SAM" id="MobiDB-lite"/>
    </source>
</evidence>
<comment type="caution">
    <text evidence="10">Lacks conserved residue(s) required for the propagation of feature annotation.</text>
</comment>
<feature type="compositionally biased region" description="Gly residues" evidence="12">
    <location>
        <begin position="11"/>
        <end position="23"/>
    </location>
</feature>
<accession>A0A8J3SVX4</accession>
<dbReference type="GO" id="GO:0036222">
    <property type="term" value="F:XTP diphosphatase activity"/>
    <property type="evidence" value="ECO:0007669"/>
    <property type="project" value="UniProtKB-UniRule"/>
</dbReference>
<feature type="binding site" evidence="10">
    <location>
        <position position="98"/>
    </location>
    <ligand>
        <name>substrate</name>
    </ligand>
</feature>
<dbReference type="GO" id="GO:0036220">
    <property type="term" value="F:ITP diphosphatase activity"/>
    <property type="evidence" value="ECO:0007669"/>
    <property type="project" value="UniProtKB-UniRule"/>
</dbReference>
<dbReference type="PANTHER" id="PTHR11067:SF9">
    <property type="entry name" value="INOSINE TRIPHOSPHATE PYROPHOSPHATASE"/>
    <property type="match status" value="1"/>
</dbReference>
<comment type="similarity">
    <text evidence="1 10 11">Belongs to the HAM1 NTPase family.</text>
</comment>
<comment type="catalytic activity">
    <reaction evidence="10">
        <text>ITP + H2O = IMP + diphosphate + H(+)</text>
        <dbReference type="Rhea" id="RHEA:29399"/>
        <dbReference type="ChEBI" id="CHEBI:15377"/>
        <dbReference type="ChEBI" id="CHEBI:15378"/>
        <dbReference type="ChEBI" id="CHEBI:33019"/>
        <dbReference type="ChEBI" id="CHEBI:58053"/>
        <dbReference type="ChEBI" id="CHEBI:61402"/>
        <dbReference type="EC" id="3.6.1.66"/>
    </reaction>
</comment>
<dbReference type="GO" id="GO:0009117">
    <property type="term" value="P:nucleotide metabolic process"/>
    <property type="evidence" value="ECO:0007669"/>
    <property type="project" value="UniProtKB-KW"/>
</dbReference>
<comment type="subunit">
    <text evidence="2 10">Homodimer.</text>
</comment>
<dbReference type="RefSeq" id="WP_203875585.1">
    <property type="nucleotide sequence ID" value="NZ_BOOK01000021.1"/>
</dbReference>
<dbReference type="GO" id="GO:0017111">
    <property type="term" value="F:ribonucleoside triphosphate phosphatase activity"/>
    <property type="evidence" value="ECO:0007669"/>
    <property type="project" value="InterPro"/>
</dbReference>
<name>A0A8J3SVX4_9ACTN</name>
<comment type="cofactor">
    <cofactor evidence="10">
        <name>Mg(2+)</name>
        <dbReference type="ChEBI" id="CHEBI:18420"/>
    </cofactor>
    <text evidence="10">Binds 1 Mg(2+) ion per subunit.</text>
</comment>
<evidence type="ECO:0000256" key="2">
    <source>
        <dbReference type="ARBA" id="ARBA00011738"/>
    </source>
</evidence>
<keyword evidence="7 10" id="KW-0546">Nucleotide metabolism</keyword>
<dbReference type="AlphaFoldDB" id="A0A8J3SVX4"/>
<evidence type="ECO:0000256" key="11">
    <source>
        <dbReference type="RuleBase" id="RU003781"/>
    </source>
</evidence>
<evidence type="ECO:0000256" key="6">
    <source>
        <dbReference type="ARBA" id="ARBA00022842"/>
    </source>
</evidence>